<feature type="region of interest" description="Disordered" evidence="1">
    <location>
        <begin position="324"/>
        <end position="463"/>
    </location>
</feature>
<feature type="region of interest" description="Disordered" evidence="1">
    <location>
        <begin position="772"/>
        <end position="795"/>
    </location>
</feature>
<feature type="compositionally biased region" description="Low complexity" evidence="1">
    <location>
        <begin position="410"/>
        <end position="424"/>
    </location>
</feature>
<dbReference type="Proteomes" id="UP000823405">
    <property type="component" value="Unassembled WGS sequence"/>
</dbReference>
<feature type="compositionally biased region" description="Basic and acidic residues" evidence="1">
    <location>
        <begin position="692"/>
        <end position="705"/>
    </location>
</feature>
<reference evidence="2" key="1">
    <citation type="journal article" date="2020" name="Fungal Divers.">
        <title>Resolving the Mortierellaceae phylogeny through synthesis of multi-gene phylogenetics and phylogenomics.</title>
        <authorList>
            <person name="Vandepol N."/>
            <person name="Liber J."/>
            <person name="Desiro A."/>
            <person name="Na H."/>
            <person name="Kennedy M."/>
            <person name="Barry K."/>
            <person name="Grigoriev I.V."/>
            <person name="Miller A.N."/>
            <person name="O'Donnell K."/>
            <person name="Stajich J.E."/>
            <person name="Bonito G."/>
        </authorList>
    </citation>
    <scope>NUCLEOTIDE SEQUENCE</scope>
    <source>
        <strain evidence="2">NVP60</strain>
    </source>
</reference>
<evidence type="ECO:0000313" key="2">
    <source>
        <dbReference type="EMBL" id="KAG0301939.1"/>
    </source>
</evidence>
<proteinExistence type="predicted"/>
<feature type="compositionally biased region" description="Low complexity" evidence="1">
    <location>
        <begin position="534"/>
        <end position="552"/>
    </location>
</feature>
<dbReference type="OrthoDB" id="2400069at2759"/>
<organism evidence="2 3">
    <name type="scientific">Linnemannia gamsii</name>
    <dbReference type="NCBI Taxonomy" id="64522"/>
    <lineage>
        <taxon>Eukaryota</taxon>
        <taxon>Fungi</taxon>
        <taxon>Fungi incertae sedis</taxon>
        <taxon>Mucoromycota</taxon>
        <taxon>Mortierellomycotina</taxon>
        <taxon>Mortierellomycetes</taxon>
        <taxon>Mortierellales</taxon>
        <taxon>Mortierellaceae</taxon>
        <taxon>Linnemannia</taxon>
    </lineage>
</organism>
<feature type="non-terminal residue" evidence="2">
    <location>
        <position position="1"/>
    </location>
</feature>
<sequence length="1053" mass="115663">MPGSMYKIEYVFGHNHKLGSLENIGSIRKSESIKLRIKAMIMREMSITAIMDQLTMDHSYQIMVLSRDNFIAYDDVYNILHAITAKEVRKNFMNNASLPQPDLGSMVARLAQQVDSLTHELSALRSLQQQSTGSTDPSLIRQNDSFAFQPSDQLLQAGTYYRGEDGVSKCTFRESLFLSPLSADEKKAVAASSHSMLGVDYSPPQVPEGVTLQGDQRMWDSQLRDIQYQAGQTLKWLDYYMHTQAQLPSNGFDLSQFSFLVAFRRNYIDFISSISQTRINNLFKFARIACKAPPINLASAPQLIDPAVTRDTLATAEATKKNWCTPQFETKSNTSRTNKKPHRGRKSAPTKPPAEQDDSGSQPDQSRSKSSAPQSDTPKSEKKSFSWPSSKTREKSSVFQQDSCVPVIPGSSGSNGTGDTSTSDQAGHRGSGPTLPGTSISPVHRTEEEWSAQTNSQSPQDVQTISSVRLGEAPRQVRFTTNSTSQALGILHQHAQDNPHPAQGQGPRVETGSDSPMDVDMHHDLTPSIIHWQGTGSHASGSSSTPSDTTLGGMQGPRPCFWSRLVQQHPTVQGSAQRHQLVARSPSIMDRTIIPPTDPRGGPLHGCFRLGLGHRPPQQGDLTPLVTSGCTTVDQLAGAQDSSARRSPPPGPGEGDPDPLGQHNNPGICDQVRRHQINTTHGPCSPDMDSLSTDRYEDHDIEDQHPSPAVFLMETGSTSTSDQRPHNVVDKGERFRQPTVGPHFTMPSESSEGAVHTHFSHSLLAVGDMVSNLEKSSPSSSSPDPTTGSSRLFSRRDSVGVDLSGMAHQRQRLTEEGASEATVRVMTESTLAKTRKRHYKGLQAQWIRHCSSNSIDPFNPMVVEVLNFLADGMETKQWKSGTVNNYRSAILNLIPDRLSNSIKRFTNTPIDIAPVLDHFRTLGPNSDLAPGQLLPKLCWLLSVCGFMRPSDIHRVDVSHSLVLPSGELELQVVGPKEKRAGQHIIKSVFIHPHEDPLVCPVATYQCYVTQLASSSLSNVKHPFLDQTFVPLIRHIFDINQAAGTDTISRHISK</sequence>
<dbReference type="EMBL" id="JAAAIN010001564">
    <property type="protein sequence ID" value="KAG0301939.1"/>
    <property type="molecule type" value="Genomic_DNA"/>
</dbReference>
<gene>
    <name evidence="2" type="ORF">BGZ97_002546</name>
</gene>
<feature type="compositionally biased region" description="Polar residues" evidence="1">
    <location>
        <begin position="359"/>
        <end position="377"/>
    </location>
</feature>
<keyword evidence="3" id="KW-1185">Reference proteome</keyword>
<evidence type="ECO:0000313" key="3">
    <source>
        <dbReference type="Proteomes" id="UP000823405"/>
    </source>
</evidence>
<comment type="caution">
    <text evidence="2">The sequence shown here is derived from an EMBL/GenBank/DDBJ whole genome shotgun (WGS) entry which is preliminary data.</text>
</comment>
<feature type="compositionally biased region" description="Low complexity" evidence="1">
    <location>
        <begin position="776"/>
        <end position="790"/>
    </location>
</feature>
<dbReference type="AlphaFoldDB" id="A0A9P6QWJ4"/>
<feature type="region of interest" description="Disordered" evidence="1">
    <location>
        <begin position="534"/>
        <end position="553"/>
    </location>
</feature>
<protein>
    <recommendedName>
        <fullName evidence="4">Core-binding (CB) domain-containing protein</fullName>
    </recommendedName>
</protein>
<evidence type="ECO:0000256" key="1">
    <source>
        <dbReference type="SAM" id="MobiDB-lite"/>
    </source>
</evidence>
<feature type="compositionally biased region" description="Polar residues" evidence="1">
    <location>
        <begin position="324"/>
        <end position="336"/>
    </location>
</feature>
<feature type="region of interest" description="Disordered" evidence="1">
    <location>
        <begin position="496"/>
        <end position="515"/>
    </location>
</feature>
<feature type="compositionally biased region" description="Basic residues" evidence="1">
    <location>
        <begin position="337"/>
        <end position="348"/>
    </location>
</feature>
<feature type="compositionally biased region" description="Polar residues" evidence="1">
    <location>
        <begin position="451"/>
        <end position="463"/>
    </location>
</feature>
<accession>A0A9P6QWJ4</accession>
<evidence type="ECO:0008006" key="4">
    <source>
        <dbReference type="Google" id="ProtNLM"/>
    </source>
</evidence>
<feature type="region of interest" description="Disordered" evidence="1">
    <location>
        <begin position="636"/>
        <end position="705"/>
    </location>
</feature>
<name>A0A9P6QWJ4_9FUNG</name>